<feature type="domain" description="Peptidase S8/S53" evidence="7">
    <location>
        <begin position="98"/>
        <end position="399"/>
    </location>
</feature>
<dbReference type="InterPro" id="IPR036852">
    <property type="entry name" value="Peptidase_S8/S53_dom_sf"/>
</dbReference>
<dbReference type="InterPro" id="IPR023828">
    <property type="entry name" value="Peptidase_S8_Ser-AS"/>
</dbReference>
<evidence type="ECO:0000256" key="2">
    <source>
        <dbReference type="ARBA" id="ARBA00022670"/>
    </source>
</evidence>
<evidence type="ECO:0000256" key="1">
    <source>
        <dbReference type="ARBA" id="ARBA00011073"/>
    </source>
</evidence>
<dbReference type="Proteomes" id="UP001596512">
    <property type="component" value="Unassembled WGS sequence"/>
</dbReference>
<feature type="region of interest" description="Disordered" evidence="6">
    <location>
        <begin position="1"/>
        <end position="74"/>
    </location>
</feature>
<organism evidence="8 9">
    <name type="scientific">Actinokineospora soli</name>
    <dbReference type="NCBI Taxonomy" id="1048753"/>
    <lineage>
        <taxon>Bacteria</taxon>
        <taxon>Bacillati</taxon>
        <taxon>Actinomycetota</taxon>
        <taxon>Actinomycetes</taxon>
        <taxon>Pseudonocardiales</taxon>
        <taxon>Pseudonocardiaceae</taxon>
        <taxon>Actinokineospora</taxon>
    </lineage>
</organism>
<keyword evidence="9" id="KW-1185">Reference proteome</keyword>
<dbReference type="SUPFAM" id="SSF52743">
    <property type="entry name" value="Subtilisin-like"/>
    <property type="match status" value="1"/>
</dbReference>
<dbReference type="PANTHER" id="PTHR43806">
    <property type="entry name" value="PEPTIDASE S8"/>
    <property type="match status" value="1"/>
</dbReference>
<feature type="active site" description="Charge relay system" evidence="5">
    <location>
        <position position="380"/>
    </location>
</feature>
<evidence type="ECO:0000313" key="9">
    <source>
        <dbReference type="Proteomes" id="UP001596512"/>
    </source>
</evidence>
<evidence type="ECO:0000313" key="8">
    <source>
        <dbReference type="EMBL" id="MFC7617060.1"/>
    </source>
</evidence>
<protein>
    <submittedName>
        <fullName evidence="8">S8 family serine peptidase</fullName>
    </submittedName>
</protein>
<dbReference type="InterPro" id="IPR000209">
    <property type="entry name" value="Peptidase_S8/S53_dom"/>
</dbReference>
<accession>A0ABW2TT79</accession>
<dbReference type="PROSITE" id="PS00138">
    <property type="entry name" value="SUBTILASE_SER"/>
    <property type="match status" value="1"/>
</dbReference>
<evidence type="ECO:0000256" key="6">
    <source>
        <dbReference type="SAM" id="MobiDB-lite"/>
    </source>
</evidence>
<feature type="active site" description="Charge relay system" evidence="5">
    <location>
        <position position="179"/>
    </location>
</feature>
<feature type="compositionally biased region" description="Low complexity" evidence="6">
    <location>
        <begin position="62"/>
        <end position="71"/>
    </location>
</feature>
<dbReference type="PRINTS" id="PR00723">
    <property type="entry name" value="SUBTILISIN"/>
</dbReference>
<sequence length="428" mass="44649">MGAAGPPAPQARRRGHQGDRARTPGGSGFGGTARHAVRARAALRPRTTVRPRAALRARPAVRARAGPAGLPLATGNRNPVRLFVPQPRRRDVADIGAGRRPVVAVLDTGIGEHPWLPVGDPADDPVVEIAPDFQQLLADSEAALAAASGHQPGPSLASPNDQRDVVQPLLGLTDSHSGHGTFVTGLVHQNCPDARILSLRVLHTDGVTTDRIVLLALEWLRLRVQAALDNGTPEDLVDVVSLSLGFYPEADDTQTGFLLAEAVRKLTDLGVTVVAAAGNDATARPFVPAAHALNADGSNNGNKLLVAVGALNASGKTVAAFSNEGDWVTRWAPGNALVSTVPLWQGSGQGVLELENGGYTRSGPDGDDLTTGFAVWAGTSFATPVIAGLLAERLADRPDPTDPTDRPQRAADALAEVDAHLTTLGWKR</sequence>
<dbReference type="Pfam" id="PF00082">
    <property type="entry name" value="Peptidase_S8"/>
    <property type="match status" value="1"/>
</dbReference>
<comment type="similarity">
    <text evidence="1 5">Belongs to the peptidase S8 family.</text>
</comment>
<dbReference type="InterPro" id="IPR050131">
    <property type="entry name" value="Peptidase_S8_subtilisin-like"/>
</dbReference>
<gene>
    <name evidence="8" type="ORF">ACFQV2_30160</name>
</gene>
<reference evidence="9" key="1">
    <citation type="journal article" date="2019" name="Int. J. Syst. Evol. Microbiol.">
        <title>The Global Catalogue of Microorganisms (GCM) 10K type strain sequencing project: providing services to taxonomists for standard genome sequencing and annotation.</title>
        <authorList>
            <consortium name="The Broad Institute Genomics Platform"/>
            <consortium name="The Broad Institute Genome Sequencing Center for Infectious Disease"/>
            <person name="Wu L."/>
            <person name="Ma J."/>
        </authorList>
    </citation>
    <scope>NUCLEOTIDE SEQUENCE [LARGE SCALE GENOMIC DNA]</scope>
    <source>
        <strain evidence="9">JCM 17695</strain>
    </source>
</reference>
<proteinExistence type="inferred from homology"/>
<evidence type="ECO:0000256" key="5">
    <source>
        <dbReference type="PROSITE-ProRule" id="PRU01240"/>
    </source>
</evidence>
<feature type="active site" description="Charge relay system" evidence="5">
    <location>
        <position position="107"/>
    </location>
</feature>
<keyword evidence="3 5" id="KW-0378">Hydrolase</keyword>
<name>A0ABW2TT79_9PSEU</name>
<dbReference type="Gene3D" id="3.40.50.200">
    <property type="entry name" value="Peptidase S8/S53 domain"/>
    <property type="match status" value="1"/>
</dbReference>
<keyword evidence="2 5" id="KW-0645">Protease</keyword>
<dbReference type="InterPro" id="IPR015500">
    <property type="entry name" value="Peptidase_S8_subtilisin-rel"/>
</dbReference>
<feature type="compositionally biased region" description="Basic residues" evidence="6">
    <location>
        <begin position="35"/>
        <end position="61"/>
    </location>
</feature>
<dbReference type="PANTHER" id="PTHR43806:SF11">
    <property type="entry name" value="CEREVISIN-RELATED"/>
    <property type="match status" value="1"/>
</dbReference>
<evidence type="ECO:0000256" key="4">
    <source>
        <dbReference type="ARBA" id="ARBA00022825"/>
    </source>
</evidence>
<dbReference type="EMBL" id="JBHTEY010000004">
    <property type="protein sequence ID" value="MFC7617060.1"/>
    <property type="molecule type" value="Genomic_DNA"/>
</dbReference>
<evidence type="ECO:0000256" key="3">
    <source>
        <dbReference type="ARBA" id="ARBA00022801"/>
    </source>
</evidence>
<keyword evidence="4 5" id="KW-0720">Serine protease</keyword>
<evidence type="ECO:0000259" key="7">
    <source>
        <dbReference type="Pfam" id="PF00082"/>
    </source>
</evidence>
<dbReference type="PROSITE" id="PS51892">
    <property type="entry name" value="SUBTILASE"/>
    <property type="match status" value="1"/>
</dbReference>
<comment type="caution">
    <text evidence="8">The sequence shown here is derived from an EMBL/GenBank/DDBJ whole genome shotgun (WGS) entry which is preliminary data.</text>
</comment>